<accession>A0ABY6IXN9</accession>
<dbReference type="Proteomes" id="UP001162741">
    <property type="component" value="Chromosome"/>
</dbReference>
<protein>
    <submittedName>
        <fullName evidence="2">Conjugative transposon protein TraN</fullName>
    </submittedName>
</protein>
<evidence type="ECO:0000313" key="2">
    <source>
        <dbReference type="EMBL" id="UYQ92148.1"/>
    </source>
</evidence>
<dbReference type="NCBIfam" id="TIGR03780">
    <property type="entry name" value="Bac_Flav_CT_N"/>
    <property type="match status" value="1"/>
</dbReference>
<evidence type="ECO:0000313" key="3">
    <source>
        <dbReference type="Proteomes" id="UP001162741"/>
    </source>
</evidence>
<sequence>MKVCVKRWRSVLAMMIVMVTTAKAQQPKISQQIDPVVIGVSDHMTTNLIFPSQIKSIDRGRRDLLVQKAIDVDNVLQVKLQSGDFKETNLTVITNDARLYSFRVRYEPNPAMLNMILGSNNAGMEVPVLFSASAGPAASLENVAARAASAGSFLRHPKDVRYQMGIRLKGIYIHDDHLFFKLQLSNTSALDYDVDQFRFFIRDAKQSKRTSSQELELKPDVVHGPIKDIPGRATQVCVFGIPRFSIPDQKQLIVQLMEKEGGRHLQLWIRNKHLLKVKEMNIR</sequence>
<dbReference type="RefSeq" id="WP_264280461.1">
    <property type="nucleotide sequence ID" value="NZ_CP107006.1"/>
</dbReference>
<evidence type="ECO:0000256" key="1">
    <source>
        <dbReference type="SAM" id="SignalP"/>
    </source>
</evidence>
<organism evidence="2 3">
    <name type="scientific">Chitinophaga horti</name>
    <dbReference type="NCBI Taxonomy" id="2920382"/>
    <lineage>
        <taxon>Bacteria</taxon>
        <taxon>Pseudomonadati</taxon>
        <taxon>Bacteroidota</taxon>
        <taxon>Chitinophagia</taxon>
        <taxon>Chitinophagales</taxon>
        <taxon>Chitinophagaceae</taxon>
        <taxon>Chitinophaga</taxon>
    </lineage>
</organism>
<dbReference type="EMBL" id="CP107006">
    <property type="protein sequence ID" value="UYQ92148.1"/>
    <property type="molecule type" value="Genomic_DNA"/>
</dbReference>
<dbReference type="Pfam" id="PF13595">
    <property type="entry name" value="DUF4138"/>
    <property type="match status" value="1"/>
</dbReference>
<dbReference type="InterPro" id="IPR022298">
    <property type="entry name" value="Conjug_transposon_TraN"/>
</dbReference>
<feature type="chain" id="PRO_5046172451" evidence="1">
    <location>
        <begin position="25"/>
        <end position="283"/>
    </location>
</feature>
<keyword evidence="1" id="KW-0732">Signal</keyword>
<gene>
    <name evidence="2" type="primary">traN</name>
    <name evidence="2" type="ORF">MKQ68_18840</name>
</gene>
<keyword evidence="3" id="KW-1185">Reference proteome</keyword>
<proteinExistence type="predicted"/>
<name>A0ABY6IXN9_9BACT</name>
<reference evidence="2" key="1">
    <citation type="submission" date="2022-10" db="EMBL/GenBank/DDBJ databases">
        <title>Chitinophaga sp. nov., isolated from soil.</title>
        <authorList>
            <person name="Jeon C.O."/>
        </authorList>
    </citation>
    <scope>NUCLEOTIDE SEQUENCE</scope>
    <source>
        <strain evidence="2">R8</strain>
    </source>
</reference>
<feature type="signal peptide" evidence="1">
    <location>
        <begin position="1"/>
        <end position="24"/>
    </location>
</feature>